<dbReference type="AlphaFoldDB" id="A0A174ZUY5"/>
<dbReference type="Pfam" id="PF01381">
    <property type="entry name" value="HTH_3"/>
    <property type="match status" value="1"/>
</dbReference>
<evidence type="ECO:0000259" key="2">
    <source>
        <dbReference type="PROSITE" id="PS50943"/>
    </source>
</evidence>
<dbReference type="RefSeq" id="WP_055214393.1">
    <property type="nucleotide sequence ID" value="NZ_CABIXW010000005.1"/>
</dbReference>
<reference evidence="7 8" key="1">
    <citation type="submission" date="2015-09" db="EMBL/GenBank/DDBJ databases">
        <authorList>
            <consortium name="Pathogen Informatics"/>
        </authorList>
    </citation>
    <scope>NUCLEOTIDE SEQUENCE [LARGE SCALE GENOMIC DNA]</scope>
    <source>
        <strain evidence="3 7">2789STDY5834875</strain>
        <strain evidence="4 8">2789STDY5834878</strain>
    </source>
</reference>
<evidence type="ECO:0000313" key="6">
    <source>
        <dbReference type="EMBL" id="RHL67618.1"/>
    </source>
</evidence>
<dbReference type="InterPro" id="IPR001387">
    <property type="entry name" value="Cro/C1-type_HTH"/>
</dbReference>
<dbReference type="EMBL" id="CZBV01000005">
    <property type="protein sequence ID" value="CUQ87661.1"/>
    <property type="molecule type" value="Genomic_DNA"/>
</dbReference>
<organism evidence="4 8">
    <name type="scientific">Lachnospira eligens</name>
    <dbReference type="NCBI Taxonomy" id="39485"/>
    <lineage>
        <taxon>Bacteria</taxon>
        <taxon>Bacillati</taxon>
        <taxon>Bacillota</taxon>
        <taxon>Clostridia</taxon>
        <taxon>Lachnospirales</taxon>
        <taxon>Lachnospiraceae</taxon>
        <taxon>Lachnospira</taxon>
    </lineage>
</organism>
<gene>
    <name evidence="4" type="primary">immR_3</name>
    <name evidence="3" type="synonym">immR_1</name>
    <name evidence="6" type="ORF">DW007_09235</name>
    <name evidence="5" type="ORF">DW811_09160</name>
    <name evidence="3" type="ORF">ERS852490_00480</name>
    <name evidence="4" type="ORF">ERS852492_02097</name>
</gene>
<dbReference type="PROSITE" id="PS50943">
    <property type="entry name" value="HTH_CROC1"/>
    <property type="match status" value="1"/>
</dbReference>
<evidence type="ECO:0000313" key="9">
    <source>
        <dbReference type="Proteomes" id="UP000284794"/>
    </source>
</evidence>
<dbReference type="SMART" id="SM00530">
    <property type="entry name" value="HTH_XRE"/>
    <property type="match status" value="1"/>
</dbReference>
<keyword evidence="1" id="KW-0238">DNA-binding</keyword>
<dbReference type="PANTHER" id="PTHR46558">
    <property type="entry name" value="TRACRIPTIONAL REGULATORY PROTEIN-RELATED-RELATED"/>
    <property type="match status" value="1"/>
</dbReference>
<name>A0A174ZUY5_9FIRM</name>
<dbReference type="EMBL" id="CZBU01000001">
    <property type="protein sequence ID" value="CUQ75381.1"/>
    <property type="molecule type" value="Genomic_DNA"/>
</dbReference>
<dbReference type="Proteomes" id="UP000285201">
    <property type="component" value="Unassembled WGS sequence"/>
</dbReference>
<sequence>MQEYHNRIRELREEKHITQVRLSTELGVAQETISAYEQGRHLPSVSSLMKLSSILDASMDYIMMKSDVRNMIQVQSLSDNETRLLGYYKKLNASGKEKALSYIEGLNDGLRSGCK</sequence>
<dbReference type="OrthoDB" id="48775at2"/>
<reference evidence="9 10" key="2">
    <citation type="submission" date="2018-08" db="EMBL/GenBank/DDBJ databases">
        <title>A genome reference for cultivated species of the human gut microbiota.</title>
        <authorList>
            <person name="Zou Y."/>
            <person name="Xue W."/>
            <person name="Luo G."/>
        </authorList>
    </citation>
    <scope>NUCLEOTIDE SEQUENCE [LARGE SCALE GENOMIC DNA]</scope>
    <source>
        <strain evidence="6 10">AF36-7BH</strain>
        <strain evidence="5 9">AM32-2AC</strain>
    </source>
</reference>
<dbReference type="EMBL" id="QSIS01000011">
    <property type="protein sequence ID" value="RHD07923.1"/>
    <property type="molecule type" value="Genomic_DNA"/>
</dbReference>
<dbReference type="SUPFAM" id="SSF47413">
    <property type="entry name" value="lambda repressor-like DNA-binding domains"/>
    <property type="match status" value="1"/>
</dbReference>
<evidence type="ECO:0000313" key="10">
    <source>
        <dbReference type="Proteomes" id="UP000285201"/>
    </source>
</evidence>
<evidence type="ECO:0000256" key="1">
    <source>
        <dbReference type="ARBA" id="ARBA00023125"/>
    </source>
</evidence>
<protein>
    <submittedName>
        <fullName evidence="4">HTH-type transcriptional regulator immR</fullName>
    </submittedName>
    <submittedName>
        <fullName evidence="5">XRE family transcriptional regulator</fullName>
    </submittedName>
</protein>
<accession>A0A174ZUY5</accession>
<evidence type="ECO:0000313" key="7">
    <source>
        <dbReference type="Proteomes" id="UP000095621"/>
    </source>
</evidence>
<evidence type="ECO:0000313" key="4">
    <source>
        <dbReference type="EMBL" id="CUQ87661.1"/>
    </source>
</evidence>
<dbReference type="GO" id="GO:0003677">
    <property type="term" value="F:DNA binding"/>
    <property type="evidence" value="ECO:0007669"/>
    <property type="project" value="UniProtKB-KW"/>
</dbReference>
<evidence type="ECO:0000313" key="5">
    <source>
        <dbReference type="EMBL" id="RHD07923.1"/>
    </source>
</evidence>
<dbReference type="InterPro" id="IPR010982">
    <property type="entry name" value="Lambda_DNA-bd_dom_sf"/>
</dbReference>
<dbReference type="Gene3D" id="1.10.260.40">
    <property type="entry name" value="lambda repressor-like DNA-binding domains"/>
    <property type="match status" value="1"/>
</dbReference>
<dbReference type="Proteomes" id="UP000095621">
    <property type="component" value="Unassembled WGS sequence"/>
</dbReference>
<feature type="domain" description="HTH cro/C1-type" evidence="2">
    <location>
        <begin position="8"/>
        <end position="62"/>
    </location>
</feature>
<dbReference type="Proteomes" id="UP000284794">
    <property type="component" value="Unassembled WGS sequence"/>
</dbReference>
<evidence type="ECO:0000313" key="3">
    <source>
        <dbReference type="EMBL" id="CUQ75381.1"/>
    </source>
</evidence>
<dbReference type="PANTHER" id="PTHR46558:SF11">
    <property type="entry name" value="HTH-TYPE TRANSCRIPTIONAL REGULATOR XRE"/>
    <property type="match status" value="1"/>
</dbReference>
<dbReference type="Proteomes" id="UP000095780">
    <property type="component" value="Unassembled WGS sequence"/>
</dbReference>
<dbReference type="EMBL" id="QROY01000007">
    <property type="protein sequence ID" value="RHL67618.1"/>
    <property type="molecule type" value="Genomic_DNA"/>
</dbReference>
<dbReference type="CDD" id="cd00093">
    <property type="entry name" value="HTH_XRE"/>
    <property type="match status" value="1"/>
</dbReference>
<proteinExistence type="predicted"/>
<evidence type="ECO:0000313" key="8">
    <source>
        <dbReference type="Proteomes" id="UP000095780"/>
    </source>
</evidence>